<dbReference type="GO" id="GO:0016853">
    <property type="term" value="F:isomerase activity"/>
    <property type="evidence" value="ECO:0007669"/>
    <property type="project" value="UniProtKB-KW"/>
</dbReference>
<gene>
    <name evidence="2" type="ORF">SAMN05444159_5347</name>
</gene>
<dbReference type="OrthoDB" id="8076455at2"/>
<dbReference type="InterPro" id="IPR032710">
    <property type="entry name" value="NTF2-like_dom_sf"/>
</dbReference>
<evidence type="ECO:0000313" key="2">
    <source>
        <dbReference type="EMBL" id="SHL21969.1"/>
    </source>
</evidence>
<feature type="domain" description="SnoaL-like" evidence="1">
    <location>
        <begin position="10"/>
        <end position="119"/>
    </location>
</feature>
<evidence type="ECO:0000313" key="3">
    <source>
        <dbReference type="Proteomes" id="UP000189935"/>
    </source>
</evidence>
<sequence>MVRELHRQRVLKFLDAYYSGDADTAMACCDDDFDSITYAPIELFPHLGHKRGKDWIKEMIRTQQRRYSSRKYDIRFLAIDGDKVATIQQITLRKGNDNRVLQLNVAEFFTFRGGRILNHRSFFDSFDLVQQLLGQDLTDSFAVRVRDALAR</sequence>
<dbReference type="RefSeq" id="WP_079542703.1">
    <property type="nucleotide sequence ID" value="NZ_LT670844.1"/>
</dbReference>
<accession>A0A1M6YVA2</accession>
<dbReference type="InterPro" id="IPR037401">
    <property type="entry name" value="SnoaL-like"/>
</dbReference>
<protein>
    <submittedName>
        <fullName evidence="2">Ketosteroid isomerase-related protein</fullName>
    </submittedName>
</protein>
<keyword evidence="2" id="KW-0413">Isomerase</keyword>
<proteinExistence type="predicted"/>
<reference evidence="2 3" key="1">
    <citation type="submission" date="2016-11" db="EMBL/GenBank/DDBJ databases">
        <authorList>
            <person name="Jaros S."/>
            <person name="Januszkiewicz K."/>
            <person name="Wedrychowicz H."/>
        </authorList>
    </citation>
    <scope>NUCLEOTIDE SEQUENCE [LARGE SCALE GENOMIC DNA]</scope>
    <source>
        <strain evidence="2 3">GAS499</strain>
    </source>
</reference>
<dbReference type="EMBL" id="LT670844">
    <property type="protein sequence ID" value="SHL21969.1"/>
    <property type="molecule type" value="Genomic_DNA"/>
</dbReference>
<dbReference type="Proteomes" id="UP000189935">
    <property type="component" value="Chromosome I"/>
</dbReference>
<dbReference type="SUPFAM" id="SSF54427">
    <property type="entry name" value="NTF2-like"/>
    <property type="match status" value="1"/>
</dbReference>
<dbReference type="Pfam" id="PF12680">
    <property type="entry name" value="SnoaL_2"/>
    <property type="match status" value="1"/>
</dbReference>
<name>A0A1M6YVA2_9BRAD</name>
<dbReference type="Gene3D" id="3.10.450.50">
    <property type="match status" value="1"/>
</dbReference>
<evidence type="ECO:0000259" key="1">
    <source>
        <dbReference type="Pfam" id="PF12680"/>
    </source>
</evidence>
<organism evidence="2 3">
    <name type="scientific">Bradyrhizobium lablabi</name>
    <dbReference type="NCBI Taxonomy" id="722472"/>
    <lineage>
        <taxon>Bacteria</taxon>
        <taxon>Pseudomonadati</taxon>
        <taxon>Pseudomonadota</taxon>
        <taxon>Alphaproteobacteria</taxon>
        <taxon>Hyphomicrobiales</taxon>
        <taxon>Nitrobacteraceae</taxon>
        <taxon>Bradyrhizobium</taxon>
    </lineage>
</organism>
<dbReference type="AlphaFoldDB" id="A0A1M6YVA2"/>